<keyword evidence="1" id="KW-1133">Transmembrane helix</keyword>
<evidence type="ECO:0000313" key="3">
    <source>
        <dbReference type="Proteomes" id="UP000228700"/>
    </source>
</evidence>
<sequence length="131" mass="14561">MKTSNKIIAVILALIVVAGILWLYPFKKIVVNERVSGVLEEAYEATLIGVSTCLPHRDLSDPQTLECAFGIKTDEGDYYGLDMSNIVGDYQSYDGYISVHGILTPIENLSSDTWQKYDVRGIMKVNLADKL</sequence>
<keyword evidence="1" id="KW-0472">Membrane</keyword>
<organism evidence="2 3">
    <name type="scientific">Candidatus Taylorbacteria bacterium CG10_big_fil_rev_8_21_14_0_10_41_48</name>
    <dbReference type="NCBI Taxonomy" id="1975024"/>
    <lineage>
        <taxon>Bacteria</taxon>
        <taxon>Candidatus Tayloriibacteriota</taxon>
    </lineage>
</organism>
<protein>
    <submittedName>
        <fullName evidence="2">Uncharacterized protein</fullName>
    </submittedName>
</protein>
<evidence type="ECO:0000313" key="2">
    <source>
        <dbReference type="EMBL" id="PJE74424.1"/>
    </source>
</evidence>
<comment type="caution">
    <text evidence="2">The sequence shown here is derived from an EMBL/GenBank/DDBJ whole genome shotgun (WGS) entry which is preliminary data.</text>
</comment>
<gene>
    <name evidence="2" type="ORF">COV01_00085</name>
</gene>
<dbReference type="EMBL" id="PFEQ01000001">
    <property type="protein sequence ID" value="PJE74424.1"/>
    <property type="molecule type" value="Genomic_DNA"/>
</dbReference>
<reference evidence="3" key="1">
    <citation type="submission" date="2017-09" db="EMBL/GenBank/DDBJ databases">
        <title>Depth-based differentiation of microbial function through sediment-hosted aquifers and enrichment of novel symbionts in the deep terrestrial subsurface.</title>
        <authorList>
            <person name="Probst A.J."/>
            <person name="Ladd B."/>
            <person name="Jarett J.K."/>
            <person name="Geller-Mcgrath D.E."/>
            <person name="Sieber C.M.K."/>
            <person name="Emerson J.B."/>
            <person name="Anantharaman K."/>
            <person name="Thomas B.C."/>
            <person name="Malmstrom R."/>
            <person name="Stieglmeier M."/>
            <person name="Klingl A."/>
            <person name="Woyke T."/>
            <person name="Ryan C.M."/>
            <person name="Banfield J.F."/>
        </authorList>
    </citation>
    <scope>NUCLEOTIDE SEQUENCE [LARGE SCALE GENOMIC DNA]</scope>
</reference>
<keyword evidence="1" id="KW-0812">Transmembrane</keyword>
<feature type="transmembrane region" description="Helical" evidence="1">
    <location>
        <begin position="7"/>
        <end position="26"/>
    </location>
</feature>
<accession>A0A2M8LCT7</accession>
<dbReference type="AlphaFoldDB" id="A0A2M8LCT7"/>
<proteinExistence type="predicted"/>
<evidence type="ECO:0000256" key="1">
    <source>
        <dbReference type="SAM" id="Phobius"/>
    </source>
</evidence>
<dbReference type="Proteomes" id="UP000228700">
    <property type="component" value="Unassembled WGS sequence"/>
</dbReference>
<name>A0A2M8LCT7_9BACT</name>